<dbReference type="RefSeq" id="WP_190828212.1">
    <property type="nucleotide sequence ID" value="NZ_JANEWF010000018.1"/>
</dbReference>
<organism evidence="8 9">
    <name type="scientific">Metapseudomonas resinovorans</name>
    <name type="common">Pseudomonas resinovorans</name>
    <dbReference type="NCBI Taxonomy" id="53412"/>
    <lineage>
        <taxon>Bacteria</taxon>
        <taxon>Pseudomonadati</taxon>
        <taxon>Pseudomonadota</taxon>
        <taxon>Gammaproteobacteria</taxon>
        <taxon>Pseudomonadales</taxon>
        <taxon>Pseudomonadaceae</taxon>
        <taxon>Metapseudomonas</taxon>
    </lineage>
</organism>
<gene>
    <name evidence="8" type="ORF">NNO07_16340</name>
</gene>
<keyword evidence="9" id="KW-1185">Reference proteome</keyword>
<evidence type="ECO:0000256" key="4">
    <source>
        <dbReference type="ARBA" id="ARBA00023163"/>
    </source>
</evidence>
<keyword evidence="3 5" id="KW-0238">DNA-binding</keyword>
<dbReference type="PRINTS" id="PR00455">
    <property type="entry name" value="HTHTETR"/>
</dbReference>
<dbReference type="PANTHER" id="PTHR30055:SF234">
    <property type="entry name" value="HTH-TYPE TRANSCRIPTIONAL REGULATOR BETI"/>
    <property type="match status" value="1"/>
</dbReference>
<dbReference type="PROSITE" id="PS50977">
    <property type="entry name" value="HTH_TETR_2"/>
    <property type="match status" value="1"/>
</dbReference>
<evidence type="ECO:0000256" key="1">
    <source>
        <dbReference type="ARBA" id="ARBA00022491"/>
    </source>
</evidence>
<keyword evidence="1" id="KW-0678">Repressor</keyword>
<dbReference type="EMBL" id="JANEWF010000018">
    <property type="protein sequence ID" value="MDA8484643.1"/>
    <property type="molecule type" value="Genomic_DNA"/>
</dbReference>
<evidence type="ECO:0000259" key="7">
    <source>
        <dbReference type="PROSITE" id="PS50977"/>
    </source>
</evidence>
<accession>A0ABT4Y6Y8</accession>
<dbReference type="SUPFAM" id="SSF48498">
    <property type="entry name" value="Tetracyclin repressor-like, C-terminal domain"/>
    <property type="match status" value="1"/>
</dbReference>
<feature type="DNA-binding region" description="H-T-H motif" evidence="5">
    <location>
        <begin position="57"/>
        <end position="76"/>
    </location>
</feature>
<evidence type="ECO:0000256" key="6">
    <source>
        <dbReference type="SAM" id="MobiDB-lite"/>
    </source>
</evidence>
<dbReference type="SUPFAM" id="SSF46689">
    <property type="entry name" value="Homeodomain-like"/>
    <property type="match status" value="1"/>
</dbReference>
<dbReference type="PANTHER" id="PTHR30055">
    <property type="entry name" value="HTH-TYPE TRANSCRIPTIONAL REGULATOR RUTR"/>
    <property type="match status" value="1"/>
</dbReference>
<keyword evidence="2" id="KW-0805">Transcription regulation</keyword>
<feature type="domain" description="HTH tetR-type" evidence="7">
    <location>
        <begin position="34"/>
        <end position="94"/>
    </location>
</feature>
<dbReference type="InterPro" id="IPR001647">
    <property type="entry name" value="HTH_TetR"/>
</dbReference>
<dbReference type="Gene3D" id="1.10.357.10">
    <property type="entry name" value="Tetracycline Repressor, domain 2"/>
    <property type="match status" value="1"/>
</dbReference>
<evidence type="ECO:0000313" key="8">
    <source>
        <dbReference type="EMBL" id="MDA8484643.1"/>
    </source>
</evidence>
<evidence type="ECO:0000256" key="5">
    <source>
        <dbReference type="PROSITE-ProRule" id="PRU00335"/>
    </source>
</evidence>
<proteinExistence type="predicted"/>
<sequence>MPDAKNRPQSSTQHASETESEPVARRGRPVGDHNAKRAELLAAAISVIAQEGYAGASMRRVAQHAGCTTGAVTYYFANKEEMVGAVAQNLFDRVDALLETNREQLDFKSLIQQWLEWISSDQPDNWLAWLQLLTHARHEPAFGGVIKQRYARFRQVFTSVLEEGQQQGKIRDDIAAELLADQVSAISDGWLMMLPIEPERFSAERGQALIDALITLISPPKAAKRPSKAKAAAQ</sequence>
<dbReference type="Pfam" id="PF00440">
    <property type="entry name" value="TetR_N"/>
    <property type="match status" value="1"/>
</dbReference>
<feature type="region of interest" description="Disordered" evidence="6">
    <location>
        <begin position="1"/>
        <end position="30"/>
    </location>
</feature>
<dbReference type="InterPro" id="IPR050109">
    <property type="entry name" value="HTH-type_TetR-like_transc_reg"/>
</dbReference>
<dbReference type="InterPro" id="IPR009057">
    <property type="entry name" value="Homeodomain-like_sf"/>
</dbReference>
<dbReference type="InterPro" id="IPR039538">
    <property type="entry name" value="BetI_C"/>
</dbReference>
<evidence type="ECO:0000256" key="3">
    <source>
        <dbReference type="ARBA" id="ARBA00023125"/>
    </source>
</evidence>
<keyword evidence="4" id="KW-0804">Transcription</keyword>
<protein>
    <submittedName>
        <fullName evidence="8">TetR/AcrR family transcriptional regulator</fullName>
    </submittedName>
</protein>
<evidence type="ECO:0000256" key="2">
    <source>
        <dbReference type="ARBA" id="ARBA00023015"/>
    </source>
</evidence>
<evidence type="ECO:0000313" key="9">
    <source>
        <dbReference type="Proteomes" id="UP001211689"/>
    </source>
</evidence>
<dbReference type="Proteomes" id="UP001211689">
    <property type="component" value="Unassembled WGS sequence"/>
</dbReference>
<dbReference type="InterPro" id="IPR036271">
    <property type="entry name" value="Tet_transcr_reg_TetR-rel_C_sf"/>
</dbReference>
<name>A0ABT4Y6Y8_METRE</name>
<reference evidence="8 9" key="1">
    <citation type="submission" date="2022-07" db="EMBL/GenBank/DDBJ databases">
        <title>Genome Analysis of Selected Gammaproteobacteria from Nigerian Food snails.</title>
        <authorList>
            <person name="Okafor A.C."/>
        </authorList>
    </citation>
    <scope>NUCLEOTIDE SEQUENCE [LARGE SCALE GENOMIC DNA]</scope>
    <source>
        <strain evidence="8 9">Awg 2</strain>
    </source>
</reference>
<comment type="caution">
    <text evidence="8">The sequence shown here is derived from an EMBL/GenBank/DDBJ whole genome shotgun (WGS) entry which is preliminary data.</text>
</comment>
<dbReference type="Pfam" id="PF13977">
    <property type="entry name" value="TetR_C_6"/>
    <property type="match status" value="1"/>
</dbReference>